<accession>A0ABC8ZW73</accession>
<sequence length="298" mass="32671">MAAAQSPLRRWKRFFPAFALIDAAIESTTGHPRAAFRSVRSRIAGLLHRAEDDGVAEELCAALDGAMEEALATLRVAASALPPSAARLTEAVLALSERHESARVRGLARDVVRRWTAAAEADLARASGLLEMLNKLLPNEPRIPHGDERDARVAAGEGKERHAQPAKKTKMALAPVLRSNPAEPANGGAEVKVAAAPSQNKSAQGKKEERTEATRKTPGCGEHVQSEKMMEATKRKLREGYQQAEDAKRQRKIQVIEAPKMLEKRQKKMNPILRERSRARCGSSLTVRRSLIPTLQRI</sequence>
<dbReference type="EMBL" id="OZ075112">
    <property type="protein sequence ID" value="CAL4966672.1"/>
    <property type="molecule type" value="Genomic_DNA"/>
</dbReference>
<dbReference type="Proteomes" id="UP001497457">
    <property type="component" value="Chromosome 2b"/>
</dbReference>
<dbReference type="PANTHER" id="PTHR47853:SF4">
    <property type="entry name" value="TFIIS N-TERMINAL DOMAIN-CONTAINING PROTEIN"/>
    <property type="match status" value="1"/>
</dbReference>
<dbReference type="PANTHER" id="PTHR47853">
    <property type="entry name" value="EXPRESSED PROTEIN"/>
    <property type="match status" value="1"/>
</dbReference>
<evidence type="ECO:0008006" key="4">
    <source>
        <dbReference type="Google" id="ProtNLM"/>
    </source>
</evidence>
<name>A0ABC8ZW73_9POAL</name>
<reference evidence="3" key="1">
    <citation type="submission" date="2024-06" db="EMBL/GenBank/DDBJ databases">
        <authorList>
            <person name="Ryan C."/>
        </authorList>
    </citation>
    <scope>NUCLEOTIDE SEQUENCE [LARGE SCALE GENOMIC DNA]</scope>
</reference>
<dbReference type="AlphaFoldDB" id="A0ABC8ZW73"/>
<protein>
    <recommendedName>
        <fullName evidence="4">TFIIS N-terminal domain-containing protein</fullName>
    </recommendedName>
</protein>
<evidence type="ECO:0000313" key="3">
    <source>
        <dbReference type="Proteomes" id="UP001497457"/>
    </source>
</evidence>
<feature type="compositionally biased region" description="Basic and acidic residues" evidence="1">
    <location>
        <begin position="205"/>
        <end position="215"/>
    </location>
</feature>
<evidence type="ECO:0000256" key="1">
    <source>
        <dbReference type="SAM" id="MobiDB-lite"/>
    </source>
</evidence>
<keyword evidence="3" id="KW-1185">Reference proteome</keyword>
<proteinExistence type="predicted"/>
<feature type="region of interest" description="Disordered" evidence="1">
    <location>
        <begin position="180"/>
        <end position="228"/>
    </location>
</feature>
<evidence type="ECO:0000313" key="2">
    <source>
        <dbReference type="EMBL" id="CAL4966672.1"/>
    </source>
</evidence>
<reference evidence="2 3" key="2">
    <citation type="submission" date="2024-10" db="EMBL/GenBank/DDBJ databases">
        <authorList>
            <person name="Ryan C."/>
        </authorList>
    </citation>
    <scope>NUCLEOTIDE SEQUENCE [LARGE SCALE GENOMIC DNA]</scope>
</reference>
<organism evidence="2 3">
    <name type="scientific">Urochloa decumbens</name>
    <dbReference type="NCBI Taxonomy" id="240449"/>
    <lineage>
        <taxon>Eukaryota</taxon>
        <taxon>Viridiplantae</taxon>
        <taxon>Streptophyta</taxon>
        <taxon>Embryophyta</taxon>
        <taxon>Tracheophyta</taxon>
        <taxon>Spermatophyta</taxon>
        <taxon>Magnoliopsida</taxon>
        <taxon>Liliopsida</taxon>
        <taxon>Poales</taxon>
        <taxon>Poaceae</taxon>
        <taxon>PACMAD clade</taxon>
        <taxon>Panicoideae</taxon>
        <taxon>Panicodae</taxon>
        <taxon>Paniceae</taxon>
        <taxon>Melinidinae</taxon>
        <taxon>Urochloa</taxon>
    </lineage>
</organism>
<gene>
    <name evidence="2" type="ORF">URODEC1_LOCUS47927</name>
</gene>